<evidence type="ECO:0000313" key="1">
    <source>
        <dbReference type="EMBL" id="SHN34616.1"/>
    </source>
</evidence>
<dbReference type="RefSeq" id="WP_073502823.1">
    <property type="nucleotide sequence ID" value="NZ_FRBI01000041.1"/>
</dbReference>
<protein>
    <submittedName>
        <fullName evidence="1">Uncharacterized protein</fullName>
    </submittedName>
</protein>
<dbReference type="STRING" id="310782.SAMN05216499_14139"/>
<sequence>MAADPNRSRQNQANFWNQKVADARTPEAVVAVWYDACRTVAKKAKRLGKPEVESELANLLHDFFRRHTG</sequence>
<dbReference type="AlphaFoldDB" id="A0A1M7QSC9"/>
<organism evidence="1 2">
    <name type="scientific">Actinacidiphila paucisporea</name>
    <dbReference type="NCBI Taxonomy" id="310782"/>
    <lineage>
        <taxon>Bacteria</taxon>
        <taxon>Bacillati</taxon>
        <taxon>Actinomycetota</taxon>
        <taxon>Actinomycetes</taxon>
        <taxon>Kitasatosporales</taxon>
        <taxon>Streptomycetaceae</taxon>
        <taxon>Actinacidiphila</taxon>
    </lineage>
</organism>
<evidence type="ECO:0000313" key="2">
    <source>
        <dbReference type="Proteomes" id="UP000184111"/>
    </source>
</evidence>
<dbReference type="OrthoDB" id="4250146at2"/>
<name>A0A1M7QSC9_9ACTN</name>
<reference evidence="1 2" key="1">
    <citation type="submission" date="2016-11" db="EMBL/GenBank/DDBJ databases">
        <authorList>
            <person name="Jaros S."/>
            <person name="Januszkiewicz K."/>
            <person name="Wedrychowicz H."/>
        </authorList>
    </citation>
    <scope>NUCLEOTIDE SEQUENCE [LARGE SCALE GENOMIC DNA]</scope>
    <source>
        <strain evidence="1 2">CGMCC 4.2025</strain>
    </source>
</reference>
<accession>A0A1M7QSC9</accession>
<keyword evidence="2" id="KW-1185">Reference proteome</keyword>
<proteinExistence type="predicted"/>
<gene>
    <name evidence="1" type="ORF">SAMN05216499_14139</name>
</gene>
<dbReference type="EMBL" id="FRBI01000041">
    <property type="protein sequence ID" value="SHN34616.1"/>
    <property type="molecule type" value="Genomic_DNA"/>
</dbReference>
<dbReference type="Proteomes" id="UP000184111">
    <property type="component" value="Unassembled WGS sequence"/>
</dbReference>